<organism evidence="7 8">
    <name type="scientific">Paenibacillus spongiae</name>
    <dbReference type="NCBI Taxonomy" id="2909671"/>
    <lineage>
        <taxon>Bacteria</taxon>
        <taxon>Bacillati</taxon>
        <taxon>Bacillota</taxon>
        <taxon>Bacilli</taxon>
        <taxon>Bacillales</taxon>
        <taxon>Paenibacillaceae</taxon>
        <taxon>Paenibacillus</taxon>
    </lineage>
</organism>
<evidence type="ECO:0000256" key="5">
    <source>
        <dbReference type="PROSITE-ProRule" id="PRU00169"/>
    </source>
</evidence>
<dbReference type="CDD" id="cd17535">
    <property type="entry name" value="REC_NarL-like"/>
    <property type="match status" value="1"/>
</dbReference>
<keyword evidence="8" id="KW-1185">Reference proteome</keyword>
<dbReference type="InterPro" id="IPR000792">
    <property type="entry name" value="Tscrpt_reg_LuxR_C"/>
</dbReference>
<dbReference type="RefSeq" id="WP_258385142.1">
    <property type="nucleotide sequence ID" value="NZ_CP091430.1"/>
</dbReference>
<keyword evidence="4" id="KW-0804">Transcription</keyword>
<gene>
    <name evidence="7" type="ORF">L1F29_27010</name>
</gene>
<evidence type="ECO:0000256" key="1">
    <source>
        <dbReference type="ARBA" id="ARBA00022553"/>
    </source>
</evidence>
<dbReference type="EMBL" id="CP091430">
    <property type="protein sequence ID" value="UVI29053.1"/>
    <property type="molecule type" value="Genomic_DNA"/>
</dbReference>
<dbReference type="PANTHER" id="PTHR43214">
    <property type="entry name" value="TWO-COMPONENT RESPONSE REGULATOR"/>
    <property type="match status" value="1"/>
</dbReference>
<evidence type="ECO:0000256" key="4">
    <source>
        <dbReference type="ARBA" id="ARBA00023163"/>
    </source>
</evidence>
<dbReference type="InterPro" id="IPR011006">
    <property type="entry name" value="CheY-like_superfamily"/>
</dbReference>
<keyword evidence="1 5" id="KW-0597">Phosphoprotein</keyword>
<proteinExistence type="predicted"/>
<dbReference type="InterPro" id="IPR001789">
    <property type="entry name" value="Sig_transdc_resp-reg_receiver"/>
</dbReference>
<reference evidence="7" key="1">
    <citation type="submission" date="2022-01" db="EMBL/GenBank/DDBJ databases">
        <title>Paenibacillus spongiae sp. nov., isolated from marine sponge.</title>
        <authorList>
            <person name="Li Z."/>
            <person name="Zhang M."/>
        </authorList>
    </citation>
    <scope>NUCLEOTIDE SEQUENCE</scope>
    <source>
        <strain evidence="7">PHS-Z3</strain>
    </source>
</reference>
<evidence type="ECO:0000313" key="7">
    <source>
        <dbReference type="EMBL" id="UVI29053.1"/>
    </source>
</evidence>
<dbReference type="PROSITE" id="PS50110">
    <property type="entry name" value="RESPONSE_REGULATORY"/>
    <property type="match status" value="1"/>
</dbReference>
<dbReference type="SUPFAM" id="SSF52172">
    <property type="entry name" value="CheY-like"/>
    <property type="match status" value="1"/>
</dbReference>
<feature type="domain" description="Response regulatory" evidence="6">
    <location>
        <begin position="8"/>
        <end position="127"/>
    </location>
</feature>
<dbReference type="InterPro" id="IPR016032">
    <property type="entry name" value="Sig_transdc_resp-reg_C-effctor"/>
</dbReference>
<dbReference type="Proteomes" id="UP001057877">
    <property type="component" value="Chromosome"/>
</dbReference>
<dbReference type="SMART" id="SM00421">
    <property type="entry name" value="HTH_LUXR"/>
    <property type="match status" value="1"/>
</dbReference>
<evidence type="ECO:0000256" key="3">
    <source>
        <dbReference type="ARBA" id="ARBA00023125"/>
    </source>
</evidence>
<sequence length="234" mass="26619">MVLQEPIRVMIAEDLGILREHFCSLVENEDDMEVIGQASSGKKLLQLIDGAPVKPDIILMDIEMDAKHDGIVTAQRILTTEPQMKIIFLTVHEDDETVFNAFETGAVDYVLKTRSGDEIVTSIRLAHAGIAQMRPEFAFKIKNEFSRIRRNEESLLQATLIMAQLTPTELEILDLLLKDLKIAEIARHRQVELSTIKSQINVILKKFNKNRSKEVIALLRELNLQPLLRKVRGE</sequence>
<keyword evidence="3" id="KW-0238">DNA-binding</keyword>
<dbReference type="SUPFAM" id="SSF46894">
    <property type="entry name" value="C-terminal effector domain of the bipartite response regulators"/>
    <property type="match status" value="1"/>
</dbReference>
<dbReference type="InterPro" id="IPR039420">
    <property type="entry name" value="WalR-like"/>
</dbReference>
<name>A0ABY5S9R4_9BACL</name>
<dbReference type="SMART" id="SM00448">
    <property type="entry name" value="REC"/>
    <property type="match status" value="1"/>
</dbReference>
<dbReference type="InterPro" id="IPR058245">
    <property type="entry name" value="NreC/VraR/RcsB-like_REC"/>
</dbReference>
<dbReference type="Gene3D" id="3.40.50.2300">
    <property type="match status" value="1"/>
</dbReference>
<keyword evidence="2" id="KW-0805">Transcription regulation</keyword>
<feature type="modified residue" description="4-aspartylphosphate" evidence="5">
    <location>
        <position position="61"/>
    </location>
</feature>
<evidence type="ECO:0000259" key="6">
    <source>
        <dbReference type="PROSITE" id="PS50110"/>
    </source>
</evidence>
<dbReference type="Pfam" id="PF00072">
    <property type="entry name" value="Response_reg"/>
    <property type="match status" value="1"/>
</dbReference>
<evidence type="ECO:0000256" key="2">
    <source>
        <dbReference type="ARBA" id="ARBA00023015"/>
    </source>
</evidence>
<protein>
    <submittedName>
        <fullName evidence="7">Response regulator transcription factor</fullName>
    </submittedName>
</protein>
<accession>A0ABY5S9R4</accession>
<evidence type="ECO:0000313" key="8">
    <source>
        <dbReference type="Proteomes" id="UP001057877"/>
    </source>
</evidence>